<name>A0A382M1J9_9ZZZZ</name>
<feature type="non-terminal residue" evidence="1">
    <location>
        <position position="55"/>
    </location>
</feature>
<organism evidence="1">
    <name type="scientific">marine metagenome</name>
    <dbReference type="NCBI Taxonomy" id="408172"/>
    <lineage>
        <taxon>unclassified sequences</taxon>
        <taxon>metagenomes</taxon>
        <taxon>ecological metagenomes</taxon>
    </lineage>
</organism>
<reference evidence="1" key="1">
    <citation type="submission" date="2018-05" db="EMBL/GenBank/DDBJ databases">
        <authorList>
            <person name="Lanie J.A."/>
            <person name="Ng W.-L."/>
            <person name="Kazmierczak K.M."/>
            <person name="Andrzejewski T.M."/>
            <person name="Davidsen T.M."/>
            <person name="Wayne K.J."/>
            <person name="Tettelin H."/>
            <person name="Glass J.I."/>
            <person name="Rusch D."/>
            <person name="Podicherti R."/>
            <person name="Tsui H.-C.T."/>
            <person name="Winkler M.E."/>
        </authorList>
    </citation>
    <scope>NUCLEOTIDE SEQUENCE</scope>
</reference>
<accession>A0A382M1J9</accession>
<gene>
    <name evidence="1" type="ORF">METZ01_LOCUS295728</name>
</gene>
<dbReference type="AlphaFoldDB" id="A0A382M1J9"/>
<proteinExistence type="predicted"/>
<sequence length="55" mass="6075">MGCEAANRSPGCAEFDRLENLYGWLIEDRADLGDGVWVGRGVRSVTVFSDEQQVV</sequence>
<protein>
    <submittedName>
        <fullName evidence="1">Uncharacterized protein</fullName>
    </submittedName>
</protein>
<evidence type="ECO:0000313" key="1">
    <source>
        <dbReference type="EMBL" id="SVC42874.1"/>
    </source>
</evidence>
<dbReference type="EMBL" id="UINC01090698">
    <property type="protein sequence ID" value="SVC42874.1"/>
    <property type="molecule type" value="Genomic_DNA"/>
</dbReference>